<dbReference type="InterPro" id="IPR048258">
    <property type="entry name" value="Cyclins_cyclin-box"/>
</dbReference>
<dbReference type="GO" id="GO:0005634">
    <property type="term" value="C:nucleus"/>
    <property type="evidence" value="ECO:0007669"/>
    <property type="project" value="UniProtKB-SubCell"/>
</dbReference>
<keyword evidence="5" id="KW-0132">Cell division</keyword>
<evidence type="ECO:0000256" key="7">
    <source>
        <dbReference type="ARBA" id="ARBA00023242"/>
    </source>
</evidence>
<dbReference type="SUPFAM" id="SSF47954">
    <property type="entry name" value="Cyclin-like"/>
    <property type="match status" value="2"/>
</dbReference>
<keyword evidence="4" id="KW-0597">Phosphoprotein</keyword>
<evidence type="ECO:0000256" key="4">
    <source>
        <dbReference type="ARBA" id="ARBA00022553"/>
    </source>
</evidence>
<dbReference type="SMART" id="SM01332">
    <property type="entry name" value="Cyclin_C"/>
    <property type="match status" value="1"/>
</dbReference>
<dbReference type="PANTHER" id="PTHR10177">
    <property type="entry name" value="CYCLINS"/>
    <property type="match status" value="1"/>
</dbReference>
<dbReference type="GeneTree" id="ENSGT00940000156256"/>
<protein>
    <submittedName>
        <fullName evidence="13">Cyclin E1</fullName>
    </submittedName>
</protein>
<dbReference type="InterPro" id="IPR036915">
    <property type="entry name" value="Cyclin-like_sf"/>
</dbReference>
<dbReference type="SMART" id="SM00385">
    <property type="entry name" value="CYCLIN"/>
    <property type="match status" value="1"/>
</dbReference>
<evidence type="ECO:0000256" key="10">
    <source>
        <dbReference type="RuleBase" id="RU000383"/>
    </source>
</evidence>
<evidence type="ECO:0000256" key="8">
    <source>
        <dbReference type="ARBA" id="ARBA00023306"/>
    </source>
</evidence>
<keyword evidence="8" id="KW-0131">Cell cycle</keyword>
<dbReference type="InterPro" id="IPR004367">
    <property type="entry name" value="Cyclin_C-dom"/>
</dbReference>
<comment type="subunit">
    <text evidence="9">Interacts with the CDK1 protein kinase to form a serine/threonine kinase holoenzyme complex also known as maturation promoting factor (MPF). The cyclin subunit imparts substrate specificity to the complex.</text>
</comment>
<evidence type="ECO:0000256" key="2">
    <source>
        <dbReference type="ARBA" id="ARBA00004123"/>
    </source>
</evidence>
<dbReference type="GO" id="GO:0051301">
    <property type="term" value="P:cell division"/>
    <property type="evidence" value="ECO:0007669"/>
    <property type="project" value="UniProtKB-KW"/>
</dbReference>
<reference evidence="13" key="2">
    <citation type="submission" date="2025-09" db="UniProtKB">
        <authorList>
            <consortium name="Ensembl"/>
        </authorList>
    </citation>
    <scope>IDENTIFICATION</scope>
</reference>
<dbReference type="Proteomes" id="UP000694389">
    <property type="component" value="Unassembled WGS sequence"/>
</dbReference>
<evidence type="ECO:0000259" key="11">
    <source>
        <dbReference type="SMART" id="SM00385"/>
    </source>
</evidence>
<keyword evidence="7" id="KW-0539">Nucleus</keyword>
<comment type="function">
    <text evidence="1">Essential for the control of the cell cycle at the G2/M (mitosis) transition.</text>
</comment>
<dbReference type="InterPro" id="IPR039361">
    <property type="entry name" value="Cyclin"/>
</dbReference>
<comment type="subcellular location">
    <subcellularLocation>
        <location evidence="2">Nucleus</location>
    </subcellularLocation>
</comment>
<evidence type="ECO:0000256" key="3">
    <source>
        <dbReference type="ARBA" id="ARBA00007143"/>
    </source>
</evidence>
<name>A0A8C4GZP6_DICLA</name>
<evidence type="ECO:0000256" key="1">
    <source>
        <dbReference type="ARBA" id="ARBA00003222"/>
    </source>
</evidence>
<dbReference type="Ensembl" id="ENSDLAT00005037370.2">
    <property type="protein sequence ID" value="ENSDLAP00005035036.2"/>
    <property type="gene ID" value="ENSDLAG00005015596.2"/>
</dbReference>
<evidence type="ECO:0000256" key="5">
    <source>
        <dbReference type="ARBA" id="ARBA00022618"/>
    </source>
</evidence>
<evidence type="ECO:0000256" key="6">
    <source>
        <dbReference type="ARBA" id="ARBA00023127"/>
    </source>
</evidence>
<evidence type="ECO:0000313" key="13">
    <source>
        <dbReference type="Ensembl" id="ENSDLAP00005035036.2"/>
    </source>
</evidence>
<dbReference type="InterPro" id="IPR013763">
    <property type="entry name" value="Cyclin-like_dom"/>
</dbReference>
<keyword evidence="6 10" id="KW-0195">Cyclin</keyword>
<organism evidence="13 14">
    <name type="scientific">Dicentrarchus labrax</name>
    <name type="common">European seabass</name>
    <name type="synonym">Morone labrax</name>
    <dbReference type="NCBI Taxonomy" id="13489"/>
    <lineage>
        <taxon>Eukaryota</taxon>
        <taxon>Metazoa</taxon>
        <taxon>Chordata</taxon>
        <taxon>Craniata</taxon>
        <taxon>Vertebrata</taxon>
        <taxon>Euteleostomi</taxon>
        <taxon>Actinopterygii</taxon>
        <taxon>Neopterygii</taxon>
        <taxon>Teleostei</taxon>
        <taxon>Neoteleostei</taxon>
        <taxon>Acanthomorphata</taxon>
        <taxon>Eupercaria</taxon>
        <taxon>Moronidae</taxon>
        <taxon>Dicentrarchus</taxon>
    </lineage>
</organism>
<accession>A0A8C4GZP6</accession>
<sequence>MGALAIRVASLLLYDLNLTTLTRIFKLFEMFCANPETYSYLFVLCCCFREDTEPKSVAPEAPKESTVRPRKRKADVAIYLPDLDDEEVAEMTKKKQRECEPGWSPDPDYPSPHRWIPTPDQEVDQTVVQINACIPNYNVNNIYSTPVHCAPLPALCWASKDVVWNNMLEKDKTYTRDVHMMEKHPHLQPKMRAILLDWLMEVSEVYKLHRETYHLAQDYFDRFMSTQRNVFKSTLQLIGITCLFIAAKVEEMYPPKVHQFAYVTDEACTEDEILSMEIIIMKELKWSLSPQTPISWLNVYMQVAYLKETDELLLPKYPQDTFTQIAELLDLCMLDVRCLEFSNGILAASALFHFSSLQVVEKVSALKWVEVELCVRWMEPFAMALREVGGSPMKTFTGIPADDMHNIQTHASYITWLDKAYSYQDVELECRSNCPVPSGVLTPPLSSEKTEELVRVDATVLKIKPRMRTPSPERHLPK</sequence>
<reference evidence="13" key="1">
    <citation type="submission" date="2025-08" db="UniProtKB">
        <authorList>
            <consortium name="Ensembl"/>
        </authorList>
    </citation>
    <scope>IDENTIFICATION</scope>
</reference>
<dbReference type="PROSITE" id="PS00292">
    <property type="entry name" value="CYCLINS"/>
    <property type="match status" value="1"/>
</dbReference>
<keyword evidence="14" id="KW-1185">Reference proteome</keyword>
<evidence type="ECO:0000259" key="12">
    <source>
        <dbReference type="SMART" id="SM01332"/>
    </source>
</evidence>
<feature type="domain" description="Cyclin C-terminal" evidence="12">
    <location>
        <begin position="291"/>
        <end position="413"/>
    </location>
</feature>
<dbReference type="Pfam" id="PF00134">
    <property type="entry name" value="Cyclin_N"/>
    <property type="match status" value="1"/>
</dbReference>
<comment type="similarity">
    <text evidence="3">Belongs to the cyclin family. Cyclin E subfamily.</text>
</comment>
<dbReference type="Pfam" id="PF02984">
    <property type="entry name" value="Cyclin_C"/>
    <property type="match status" value="1"/>
</dbReference>
<dbReference type="InterPro" id="IPR006671">
    <property type="entry name" value="Cyclin_N"/>
</dbReference>
<dbReference type="AlphaFoldDB" id="A0A8C4GZP6"/>
<evidence type="ECO:0000313" key="14">
    <source>
        <dbReference type="Proteomes" id="UP000694389"/>
    </source>
</evidence>
<dbReference type="FunFam" id="1.10.472.10:FF:000024">
    <property type="entry name" value="G1/S-specific cyclin-E1"/>
    <property type="match status" value="1"/>
</dbReference>
<proteinExistence type="inferred from homology"/>
<evidence type="ECO:0000256" key="9">
    <source>
        <dbReference type="ARBA" id="ARBA00025821"/>
    </source>
</evidence>
<dbReference type="Gene3D" id="1.10.472.10">
    <property type="entry name" value="Cyclin-like"/>
    <property type="match status" value="2"/>
</dbReference>
<feature type="domain" description="Cyclin-like" evidence="11">
    <location>
        <begin position="197"/>
        <end position="282"/>
    </location>
</feature>